<feature type="transmembrane region" description="Helical" evidence="1">
    <location>
        <begin position="42"/>
        <end position="62"/>
    </location>
</feature>
<evidence type="ECO:0000313" key="2">
    <source>
        <dbReference type="EMBL" id="MFC5987766.1"/>
    </source>
</evidence>
<dbReference type="Proteomes" id="UP001596250">
    <property type="component" value="Unassembled WGS sequence"/>
</dbReference>
<protein>
    <submittedName>
        <fullName evidence="2">YqhV family protein</fullName>
    </submittedName>
</protein>
<gene>
    <name evidence="2" type="ORF">ACFPXP_15275</name>
</gene>
<keyword evidence="1" id="KW-0812">Transmembrane</keyword>
<keyword evidence="1" id="KW-0472">Membrane</keyword>
<feature type="transmembrane region" description="Helical" evidence="1">
    <location>
        <begin position="6"/>
        <end position="30"/>
    </location>
</feature>
<evidence type="ECO:0000256" key="1">
    <source>
        <dbReference type="SAM" id="Phobius"/>
    </source>
</evidence>
<name>A0ABW1IRT4_9BACL</name>
<dbReference type="InterPro" id="IPR020390">
    <property type="entry name" value="Uncharacterised_YqhV"/>
</dbReference>
<evidence type="ECO:0000313" key="3">
    <source>
        <dbReference type="Proteomes" id="UP001596250"/>
    </source>
</evidence>
<organism evidence="2 3">
    <name type="scientific">Marinicrinis lubricantis</name>
    <dbReference type="NCBI Taxonomy" id="2086470"/>
    <lineage>
        <taxon>Bacteria</taxon>
        <taxon>Bacillati</taxon>
        <taxon>Bacillota</taxon>
        <taxon>Bacilli</taxon>
        <taxon>Bacillales</taxon>
        <taxon>Paenibacillaceae</taxon>
    </lineage>
</organism>
<dbReference type="Pfam" id="PF10942">
    <property type="entry name" value="DUF2619"/>
    <property type="match status" value="1"/>
</dbReference>
<reference evidence="3" key="1">
    <citation type="journal article" date="2019" name="Int. J. Syst. Evol. Microbiol.">
        <title>The Global Catalogue of Microorganisms (GCM) 10K type strain sequencing project: providing services to taxonomists for standard genome sequencing and annotation.</title>
        <authorList>
            <consortium name="The Broad Institute Genomics Platform"/>
            <consortium name="The Broad Institute Genome Sequencing Center for Infectious Disease"/>
            <person name="Wu L."/>
            <person name="Ma J."/>
        </authorList>
    </citation>
    <scope>NUCLEOTIDE SEQUENCE [LARGE SCALE GENOMIC DNA]</scope>
    <source>
        <strain evidence="3">CCM 8749</strain>
    </source>
</reference>
<accession>A0ABW1IRT4</accession>
<keyword evidence="1" id="KW-1133">Transmembrane helix</keyword>
<keyword evidence="3" id="KW-1185">Reference proteome</keyword>
<dbReference type="EMBL" id="JBHSQV010000170">
    <property type="protein sequence ID" value="MFC5987766.1"/>
    <property type="molecule type" value="Genomic_DNA"/>
</dbReference>
<comment type="caution">
    <text evidence="2">The sequence shown here is derived from an EMBL/GenBank/DDBJ whole genome shotgun (WGS) entry which is preliminary data.</text>
</comment>
<dbReference type="RefSeq" id="WP_379895183.1">
    <property type="nucleotide sequence ID" value="NZ_CBCSCT010000027.1"/>
</dbReference>
<feature type="transmembrane region" description="Helical" evidence="1">
    <location>
        <begin position="68"/>
        <end position="86"/>
    </location>
</feature>
<proteinExistence type="predicted"/>
<sequence length="88" mass="9515">MLNKFVMAMVCLRVLSGTIEIIAAFIMFRLNQVDKALLVNSALALVGPIILITTTAIGLVGMADKLSFSKLAWIFLGVSCLFIGILKK</sequence>